<dbReference type="Pfam" id="PF21006">
    <property type="entry name" value="NHase_beta_N"/>
    <property type="match status" value="1"/>
</dbReference>
<dbReference type="InterPro" id="IPR042262">
    <property type="entry name" value="CN_hydtase_beta_C"/>
</dbReference>
<dbReference type="InterPro" id="IPR049054">
    <property type="entry name" value="CN_hydtase_beta-like_N"/>
</dbReference>
<reference evidence="3" key="1">
    <citation type="submission" date="2015-10" db="EMBL/GenBank/DDBJ databases">
        <authorList>
            <person name="Gilbert D.G."/>
        </authorList>
    </citation>
    <scope>NUCLEOTIDE SEQUENCE</scope>
</reference>
<dbReference type="EMBL" id="FAXA01000286">
    <property type="protein sequence ID" value="CUV02674.1"/>
    <property type="molecule type" value="Genomic_DNA"/>
</dbReference>
<organism evidence="3">
    <name type="scientific">hydrothermal vent metagenome</name>
    <dbReference type="NCBI Taxonomy" id="652676"/>
    <lineage>
        <taxon>unclassified sequences</taxon>
        <taxon>metagenomes</taxon>
        <taxon>ecological metagenomes</taxon>
    </lineage>
</organism>
<accession>A0A160V9D6</accession>
<protein>
    <recommendedName>
        <fullName evidence="2">Nitrile hydratase beta subunit-like N-terminal domain-containing protein</fullName>
    </recommendedName>
</protein>
<proteinExistence type="predicted"/>
<sequence>MNGVHDIGGSSGFGPVTDHSKAEPTFHEPWEGRAFGGAVGLTNAGRYERREFSCIFIEHISRPEQSGDFSTYFQR</sequence>
<evidence type="ECO:0000259" key="2">
    <source>
        <dbReference type="Pfam" id="PF21006"/>
    </source>
</evidence>
<name>A0A160V9D6_9ZZZZ</name>
<feature type="compositionally biased region" description="Basic and acidic residues" evidence="1">
    <location>
        <begin position="18"/>
        <end position="29"/>
    </location>
</feature>
<gene>
    <name evidence="3" type="ORF">MGWOODY_Clf1528</name>
</gene>
<dbReference type="InterPro" id="IPR008990">
    <property type="entry name" value="Elect_transpt_acc-like_dom_sf"/>
</dbReference>
<feature type="domain" description="Nitrile hydratase beta subunit-like N-terminal" evidence="2">
    <location>
        <begin position="1"/>
        <end position="51"/>
    </location>
</feature>
<evidence type="ECO:0000313" key="3">
    <source>
        <dbReference type="EMBL" id="CUV02674.1"/>
    </source>
</evidence>
<evidence type="ECO:0000256" key="1">
    <source>
        <dbReference type="SAM" id="MobiDB-lite"/>
    </source>
</evidence>
<dbReference type="Gene3D" id="1.10.472.20">
    <property type="entry name" value="Nitrile hydratase, beta subunit"/>
    <property type="match status" value="1"/>
</dbReference>
<dbReference type="SUPFAM" id="SSF50090">
    <property type="entry name" value="Electron transport accessory proteins"/>
    <property type="match status" value="1"/>
</dbReference>
<feature type="region of interest" description="Disordered" evidence="1">
    <location>
        <begin position="1"/>
        <end position="29"/>
    </location>
</feature>
<dbReference type="AlphaFoldDB" id="A0A160V9D6"/>